<dbReference type="AlphaFoldDB" id="B0VHS1"/>
<proteinExistence type="predicted"/>
<name>B0VHS1_CLOAI</name>
<keyword evidence="2" id="KW-1185">Reference proteome</keyword>
<sequence length="38" mass="4553">MDLWIPTCAGRTKEYVTYNCYEHCEEVTYPTVIHLPFE</sequence>
<protein>
    <submittedName>
        <fullName evidence="1">Uncharacterized protein</fullName>
    </submittedName>
</protein>
<reference evidence="1 2" key="1">
    <citation type="journal article" date="2008" name="J. Bacteriol.">
        <title>'Candidatus Cloacamonas acidaminovorans': genome sequence reconstruction provides a first glimpse of a new bacterial division.</title>
        <authorList>
            <person name="Pelletier E."/>
            <person name="Kreimeyer A."/>
            <person name="Bocs S."/>
            <person name="Rouy Z."/>
            <person name="Gyapay G."/>
            <person name="Chouari R."/>
            <person name="Riviere D."/>
            <person name="Ganesan A."/>
            <person name="Daegelen P."/>
            <person name="Sghir A."/>
            <person name="Cohen G.N."/>
            <person name="Medigue C."/>
            <person name="Weissenbach J."/>
            <person name="Le Paslier D."/>
        </authorList>
    </citation>
    <scope>NUCLEOTIDE SEQUENCE [LARGE SCALE GENOMIC DNA]</scope>
    <source>
        <strain evidence="2">Evry</strain>
    </source>
</reference>
<organism evidence="1 2">
    <name type="scientific">Cloacimonas acidaminovorans (strain Evry)</name>
    <dbReference type="NCBI Taxonomy" id="459349"/>
    <lineage>
        <taxon>Bacteria</taxon>
        <taxon>Pseudomonadati</taxon>
        <taxon>Candidatus Cloacimonadota</taxon>
        <taxon>Candidatus Cloacimonadia</taxon>
        <taxon>Candidatus Cloacimonadales</taxon>
        <taxon>Candidatus Cloacimonadaceae</taxon>
        <taxon>Candidatus Cloacimonas</taxon>
    </lineage>
</organism>
<evidence type="ECO:0000313" key="2">
    <source>
        <dbReference type="Proteomes" id="UP000002019"/>
    </source>
</evidence>
<dbReference type="HOGENOM" id="CLU_3326381_0_0_0"/>
<evidence type="ECO:0000313" key="1">
    <source>
        <dbReference type="EMBL" id="CAO80886.1"/>
    </source>
</evidence>
<dbReference type="EMBL" id="CU466930">
    <property type="protein sequence ID" value="CAO80886.1"/>
    <property type="molecule type" value="Genomic_DNA"/>
</dbReference>
<gene>
    <name evidence="1" type="ordered locus">CLOAM1014</name>
</gene>
<dbReference type="Proteomes" id="UP000002019">
    <property type="component" value="Chromosome"/>
</dbReference>
<accession>B0VHS1</accession>
<dbReference type="KEGG" id="caci:CLOAM1014"/>